<evidence type="ECO:0000256" key="1">
    <source>
        <dbReference type="SAM" id="MobiDB-lite"/>
    </source>
</evidence>
<proteinExistence type="predicted"/>
<comment type="caution">
    <text evidence="2">The sequence shown here is derived from an EMBL/GenBank/DDBJ whole genome shotgun (WGS) entry which is preliminary data.</text>
</comment>
<dbReference type="Gene3D" id="1.25.40.10">
    <property type="entry name" value="Tetratricopeptide repeat domain"/>
    <property type="match status" value="1"/>
</dbReference>
<keyword evidence="3" id="KW-1185">Reference proteome</keyword>
<dbReference type="SUPFAM" id="SSF48452">
    <property type="entry name" value="TPR-like"/>
    <property type="match status" value="1"/>
</dbReference>
<evidence type="ECO:0000313" key="2">
    <source>
        <dbReference type="EMBL" id="CAJ1966308.1"/>
    </source>
</evidence>
<dbReference type="AlphaFoldDB" id="A0AAD2G945"/>
<reference evidence="2" key="1">
    <citation type="submission" date="2023-08" db="EMBL/GenBank/DDBJ databases">
        <authorList>
            <person name="Audoor S."/>
            <person name="Bilcke G."/>
        </authorList>
    </citation>
    <scope>NUCLEOTIDE SEQUENCE</scope>
</reference>
<evidence type="ECO:0000313" key="3">
    <source>
        <dbReference type="Proteomes" id="UP001295423"/>
    </source>
</evidence>
<dbReference type="Proteomes" id="UP001295423">
    <property type="component" value="Unassembled WGS sequence"/>
</dbReference>
<accession>A0AAD2G945</accession>
<protein>
    <submittedName>
        <fullName evidence="2">Uncharacterized protein</fullName>
    </submittedName>
</protein>
<name>A0AAD2G945_9STRA</name>
<dbReference type="InterPro" id="IPR011990">
    <property type="entry name" value="TPR-like_helical_dom_sf"/>
</dbReference>
<organism evidence="2 3">
    <name type="scientific">Cylindrotheca closterium</name>
    <dbReference type="NCBI Taxonomy" id="2856"/>
    <lineage>
        <taxon>Eukaryota</taxon>
        <taxon>Sar</taxon>
        <taxon>Stramenopiles</taxon>
        <taxon>Ochrophyta</taxon>
        <taxon>Bacillariophyta</taxon>
        <taxon>Bacillariophyceae</taxon>
        <taxon>Bacillariophycidae</taxon>
        <taxon>Bacillariales</taxon>
        <taxon>Bacillariaceae</taxon>
        <taxon>Cylindrotheca</taxon>
    </lineage>
</organism>
<dbReference type="EMBL" id="CAKOGP040002269">
    <property type="protein sequence ID" value="CAJ1966308.1"/>
    <property type="molecule type" value="Genomic_DNA"/>
</dbReference>
<feature type="region of interest" description="Disordered" evidence="1">
    <location>
        <begin position="55"/>
        <end position="88"/>
    </location>
</feature>
<sequence length="237" mass="27208">MLDDHITPLTIPQKASQQHTMQSAIYLNNRASSLIEKNCFEKAIETLNQARHAVQKIQTKDESSSSSTFENLPKFSRRPSGKYLSTSNKRRKELDNQEVFMYSRPLYVSHLPQTEGNRFLSWVIIFNFALCHHLMALRAADYKDKHENLLEALKLYEALVALPMEDTFQIETTYFMAMINNSAQIYQMLHRPRQAKQHADQMLSLLMATIQEGEADTVDGFDGFLLNATQRSLAFAA</sequence>
<gene>
    <name evidence="2" type="ORF">CYCCA115_LOCUS21892</name>
</gene>